<keyword evidence="4" id="KW-0804">Transcription</keyword>
<dbReference type="PROSITE" id="PS01124">
    <property type="entry name" value="HTH_ARAC_FAMILY_2"/>
    <property type="match status" value="1"/>
</dbReference>
<dbReference type="SMART" id="SM00342">
    <property type="entry name" value="HTH_ARAC"/>
    <property type="match status" value="1"/>
</dbReference>
<dbReference type="PROSITE" id="PS00041">
    <property type="entry name" value="HTH_ARAC_FAMILY_1"/>
    <property type="match status" value="1"/>
</dbReference>
<feature type="compositionally biased region" description="Basic and acidic residues" evidence="5">
    <location>
        <begin position="1"/>
        <end position="13"/>
    </location>
</feature>
<dbReference type="PANTHER" id="PTHR46796:SF6">
    <property type="entry name" value="ARAC SUBFAMILY"/>
    <property type="match status" value="1"/>
</dbReference>
<dbReference type="InterPro" id="IPR003313">
    <property type="entry name" value="AraC-bd"/>
</dbReference>
<dbReference type="InterPro" id="IPR018062">
    <property type="entry name" value="HTH_AraC-typ_CS"/>
</dbReference>
<evidence type="ECO:0000256" key="1">
    <source>
        <dbReference type="ARBA" id="ARBA00023015"/>
    </source>
</evidence>
<dbReference type="KEGG" id="mam:Mesau_02386"/>
<evidence type="ECO:0000259" key="6">
    <source>
        <dbReference type="PROSITE" id="PS01124"/>
    </source>
</evidence>
<evidence type="ECO:0000313" key="7">
    <source>
        <dbReference type="EMBL" id="AGB44815.1"/>
    </source>
</evidence>
<gene>
    <name evidence="7" type="ordered locus">Mesau_02386</name>
</gene>
<proteinExistence type="predicted"/>
<dbReference type="GO" id="GO:0003700">
    <property type="term" value="F:DNA-binding transcription factor activity"/>
    <property type="evidence" value="ECO:0007669"/>
    <property type="project" value="InterPro"/>
</dbReference>
<dbReference type="Pfam" id="PF12833">
    <property type="entry name" value="HTH_18"/>
    <property type="match status" value="1"/>
</dbReference>
<name>L0KJV1_MESAW</name>
<dbReference type="InterPro" id="IPR037923">
    <property type="entry name" value="HTH-like"/>
</dbReference>
<dbReference type="PRINTS" id="PR00032">
    <property type="entry name" value="HTHARAC"/>
</dbReference>
<protein>
    <submittedName>
        <fullName evidence="7">DNA-binding domain-containing protein, AraC-type</fullName>
    </submittedName>
</protein>
<evidence type="ECO:0000256" key="5">
    <source>
        <dbReference type="SAM" id="MobiDB-lite"/>
    </source>
</evidence>
<dbReference type="eggNOG" id="COG2207">
    <property type="taxonomic scope" value="Bacteria"/>
</dbReference>
<dbReference type="GO" id="GO:0043565">
    <property type="term" value="F:sequence-specific DNA binding"/>
    <property type="evidence" value="ECO:0007669"/>
    <property type="project" value="InterPro"/>
</dbReference>
<feature type="domain" description="HTH araC/xylS-type" evidence="6">
    <location>
        <begin position="246"/>
        <end position="345"/>
    </location>
</feature>
<keyword evidence="1" id="KW-0805">Transcription regulation</keyword>
<dbReference type="SUPFAM" id="SSF46689">
    <property type="entry name" value="Homeodomain-like"/>
    <property type="match status" value="2"/>
</dbReference>
<dbReference type="Gene3D" id="1.10.10.60">
    <property type="entry name" value="Homeodomain-like"/>
    <property type="match status" value="1"/>
</dbReference>
<dbReference type="STRING" id="754035.Mesau_02386"/>
<keyword evidence="3" id="KW-0010">Activator</keyword>
<accession>L0KJV1</accession>
<keyword evidence="8" id="KW-1185">Reference proteome</keyword>
<dbReference type="HOGENOM" id="CLU_000445_88_6_5"/>
<dbReference type="RefSeq" id="WP_015316256.1">
    <property type="nucleotide sequence ID" value="NC_019973.1"/>
</dbReference>
<dbReference type="GeneID" id="90989854"/>
<dbReference type="AlphaFoldDB" id="L0KJV1"/>
<keyword evidence="2 7" id="KW-0238">DNA-binding</keyword>
<evidence type="ECO:0000256" key="2">
    <source>
        <dbReference type="ARBA" id="ARBA00023125"/>
    </source>
</evidence>
<evidence type="ECO:0000313" key="8">
    <source>
        <dbReference type="Proteomes" id="UP000010998"/>
    </source>
</evidence>
<evidence type="ECO:0000256" key="4">
    <source>
        <dbReference type="ARBA" id="ARBA00023163"/>
    </source>
</evidence>
<reference evidence="8" key="1">
    <citation type="submission" date="2012-02" db="EMBL/GenBank/DDBJ databases">
        <title>Complete sequence of Mesorhizobium australicum WSM2073.</title>
        <authorList>
            <person name="Lucas S."/>
            <person name="Han J."/>
            <person name="Lapidus A."/>
            <person name="Cheng J.-F."/>
            <person name="Goodwin L."/>
            <person name="Pitluck S."/>
            <person name="Peters L."/>
            <person name="Gu W."/>
            <person name="Detter J.C."/>
            <person name="Han C."/>
            <person name="Tapia R."/>
            <person name="Land M."/>
            <person name="Hauser L."/>
            <person name="Kyrpides N."/>
            <person name="Ivanova N."/>
            <person name="Pagani I."/>
            <person name="Reeve W.G."/>
            <person name="Howieson J.G."/>
            <person name="Tiwari R.P."/>
            <person name="O'Hara G.W."/>
            <person name="Atkins C.A."/>
            <person name="Ronson C.W."/>
            <person name="Nandasena K.G."/>
            <person name="Woyke T."/>
        </authorList>
    </citation>
    <scope>NUCLEOTIDE SEQUENCE [LARGE SCALE GENOMIC DNA]</scope>
    <source>
        <strain evidence="8">LMG 24608 / HAMBI 3006 / WSM2073</strain>
    </source>
</reference>
<evidence type="ECO:0000256" key="3">
    <source>
        <dbReference type="ARBA" id="ARBA00023159"/>
    </source>
</evidence>
<dbReference type="Proteomes" id="UP000010998">
    <property type="component" value="Chromosome"/>
</dbReference>
<dbReference type="SUPFAM" id="SSF51215">
    <property type="entry name" value="Regulatory protein AraC"/>
    <property type="match status" value="1"/>
</dbReference>
<dbReference type="Pfam" id="PF02311">
    <property type="entry name" value="AraC_binding"/>
    <property type="match status" value="1"/>
</dbReference>
<dbReference type="InterPro" id="IPR018060">
    <property type="entry name" value="HTH_AraC"/>
</dbReference>
<sequence length="369" mass="41721">MLGKEQQGKKDGHTPFGRMPFKPESGFLSSRPLLVRRLFAFFEARLCAYSRARPEKDYAFRGNFVLRDLIANGESMRTVSLPRGRQRLHAMPTSTGYEVREDVTYDWDGRKRGQTPFTVLQHTIGGTGRLRYENRDYRLQTNDTLLVLVPHNHRYWLARGERWEYFWISMNGEEALRVHKSILDVSGPVFRLQPATIDHLADCSLRLIKGAASPGAASAIAYEAAMALYDDVFGSHAFAEKQSAMQPVIDHINANLDKALPVGDLVQISGLSRAHFSRCFAESEGLPPAEFVLQQRLQRAAKLLTKADFLPVKEVAILCGFEDANYFSKVFRRLYGTTPSQFRTTGMYASLRTPARRGARVWTTRPDAA</sequence>
<dbReference type="InterPro" id="IPR020449">
    <property type="entry name" value="Tscrpt_reg_AraC-type_HTH"/>
</dbReference>
<feature type="region of interest" description="Disordered" evidence="5">
    <location>
        <begin position="1"/>
        <end position="23"/>
    </location>
</feature>
<dbReference type="PANTHER" id="PTHR46796">
    <property type="entry name" value="HTH-TYPE TRANSCRIPTIONAL ACTIVATOR RHAS-RELATED"/>
    <property type="match status" value="1"/>
</dbReference>
<dbReference type="InterPro" id="IPR009057">
    <property type="entry name" value="Homeodomain-like_sf"/>
</dbReference>
<organism evidence="7 8">
    <name type="scientific">Mesorhizobium australicum (strain HAMBI 3006 / LMG 24608 / WSM2073)</name>
    <dbReference type="NCBI Taxonomy" id="754035"/>
    <lineage>
        <taxon>Bacteria</taxon>
        <taxon>Pseudomonadati</taxon>
        <taxon>Pseudomonadota</taxon>
        <taxon>Alphaproteobacteria</taxon>
        <taxon>Hyphomicrobiales</taxon>
        <taxon>Phyllobacteriaceae</taxon>
        <taxon>Mesorhizobium</taxon>
    </lineage>
</organism>
<dbReference type="EMBL" id="CP003358">
    <property type="protein sequence ID" value="AGB44815.1"/>
    <property type="molecule type" value="Genomic_DNA"/>
</dbReference>
<dbReference type="InterPro" id="IPR050204">
    <property type="entry name" value="AraC_XylS_family_regulators"/>
</dbReference>